<dbReference type="Proteomes" id="UP000790347">
    <property type="component" value="Unassembled WGS sequence"/>
</dbReference>
<sequence>MIRKNVKVDNNSNSVWICHFLDSELVVLGWICHFLDFELIVFKTNAKLSKLMLIEVNNDSLIDLISENQSEVVDINSFVKVGEKQQEKVDEKVNEKSYDLIGVRTNDVIDNKSGVVTGTGEHNMNDCDDLTWDCTSFEYYRNRFKRRMLQQIVLRSNHINWKRTGLQNCNWLTSPKLKIQLE</sequence>
<dbReference type="AlphaFoldDB" id="A0A922I3E6"/>
<dbReference type="EMBL" id="ASGP02000002">
    <property type="protein sequence ID" value="KAH9521494.1"/>
    <property type="molecule type" value="Genomic_DNA"/>
</dbReference>
<comment type="caution">
    <text evidence="1">The sequence shown here is derived from an EMBL/GenBank/DDBJ whole genome shotgun (WGS) entry which is preliminary data.</text>
</comment>
<protein>
    <submittedName>
        <fullName evidence="1">Uncharacterized protein</fullName>
    </submittedName>
</protein>
<reference evidence="1" key="1">
    <citation type="submission" date="2013-05" db="EMBL/GenBank/DDBJ databases">
        <authorList>
            <person name="Yim A.K.Y."/>
            <person name="Chan T.F."/>
            <person name="Ji K.M."/>
            <person name="Liu X.Y."/>
            <person name="Zhou J.W."/>
            <person name="Li R.Q."/>
            <person name="Yang K.Y."/>
            <person name="Li J."/>
            <person name="Li M."/>
            <person name="Law P.T.W."/>
            <person name="Wu Y.L."/>
            <person name="Cai Z.L."/>
            <person name="Qin H."/>
            <person name="Bao Y."/>
            <person name="Leung R.K.K."/>
            <person name="Ng P.K.S."/>
            <person name="Zou J."/>
            <person name="Zhong X.J."/>
            <person name="Ran P.X."/>
            <person name="Zhong N.S."/>
            <person name="Liu Z.G."/>
            <person name="Tsui S.K.W."/>
        </authorList>
    </citation>
    <scope>NUCLEOTIDE SEQUENCE</scope>
    <source>
        <strain evidence="1">Derf</strain>
        <tissue evidence="1">Whole organism</tissue>
    </source>
</reference>
<evidence type="ECO:0000313" key="2">
    <source>
        <dbReference type="Proteomes" id="UP000790347"/>
    </source>
</evidence>
<accession>A0A922I3E6</accession>
<name>A0A922I3E6_DERFA</name>
<evidence type="ECO:0000313" key="1">
    <source>
        <dbReference type="EMBL" id="KAH9521494.1"/>
    </source>
</evidence>
<keyword evidence="2" id="KW-1185">Reference proteome</keyword>
<proteinExistence type="predicted"/>
<reference evidence="1" key="2">
    <citation type="journal article" date="2022" name="Res Sq">
        <title>Comparative Genomics Reveals Insights into the Divergent Evolution of Astigmatic Mites and Household Pest Adaptations.</title>
        <authorList>
            <person name="Xiong Q."/>
            <person name="Wan A.T.-Y."/>
            <person name="Liu X.-Y."/>
            <person name="Fung C.S.-H."/>
            <person name="Xiao X."/>
            <person name="Malainual N."/>
            <person name="Hou J."/>
            <person name="Wang L."/>
            <person name="Wang M."/>
            <person name="Yang K."/>
            <person name="Cui Y."/>
            <person name="Leung E."/>
            <person name="Nong W."/>
            <person name="Shin S.-K."/>
            <person name="Au S."/>
            <person name="Jeong K.Y."/>
            <person name="Chew F.T."/>
            <person name="Hui J."/>
            <person name="Leung T.F."/>
            <person name="Tungtrongchitr A."/>
            <person name="Zhong N."/>
            <person name="Liu Z."/>
            <person name="Tsui S."/>
        </authorList>
    </citation>
    <scope>NUCLEOTIDE SEQUENCE</scope>
    <source>
        <strain evidence="1">Derf</strain>
        <tissue evidence="1">Whole organism</tissue>
    </source>
</reference>
<organism evidence="1 2">
    <name type="scientific">Dermatophagoides farinae</name>
    <name type="common">American house dust mite</name>
    <dbReference type="NCBI Taxonomy" id="6954"/>
    <lineage>
        <taxon>Eukaryota</taxon>
        <taxon>Metazoa</taxon>
        <taxon>Ecdysozoa</taxon>
        <taxon>Arthropoda</taxon>
        <taxon>Chelicerata</taxon>
        <taxon>Arachnida</taxon>
        <taxon>Acari</taxon>
        <taxon>Acariformes</taxon>
        <taxon>Sarcoptiformes</taxon>
        <taxon>Astigmata</taxon>
        <taxon>Psoroptidia</taxon>
        <taxon>Analgoidea</taxon>
        <taxon>Pyroglyphidae</taxon>
        <taxon>Dermatophagoidinae</taxon>
        <taxon>Dermatophagoides</taxon>
    </lineage>
</organism>
<gene>
    <name evidence="1" type="ORF">DERF_005147</name>
</gene>